<evidence type="ECO:0000313" key="7">
    <source>
        <dbReference type="WBParaSite" id="SVE_1581300.1"/>
    </source>
</evidence>
<organism evidence="6 7">
    <name type="scientific">Strongyloides venezuelensis</name>
    <name type="common">Threadworm</name>
    <dbReference type="NCBI Taxonomy" id="75913"/>
    <lineage>
        <taxon>Eukaryota</taxon>
        <taxon>Metazoa</taxon>
        <taxon>Ecdysozoa</taxon>
        <taxon>Nematoda</taxon>
        <taxon>Chromadorea</taxon>
        <taxon>Rhabditida</taxon>
        <taxon>Tylenchina</taxon>
        <taxon>Panagrolaimomorpha</taxon>
        <taxon>Strongyloidoidea</taxon>
        <taxon>Strongyloididae</taxon>
        <taxon>Strongyloides</taxon>
    </lineage>
</organism>
<keyword evidence="4" id="KW-0143">Chaperone</keyword>
<comment type="similarity">
    <text evidence="2">Belongs to the CIA30 family.</text>
</comment>
<feature type="domain" description="NADH:ubiquinone oxidoreductase intermediate-associated protein 30" evidence="5">
    <location>
        <begin position="129"/>
        <end position="301"/>
    </location>
</feature>
<accession>A0A0K0FU01</accession>
<keyword evidence="3" id="KW-0496">Mitochondrion</keyword>
<dbReference type="InterPro" id="IPR039131">
    <property type="entry name" value="NDUFAF1"/>
</dbReference>
<comment type="subcellular location">
    <subcellularLocation>
        <location evidence="1">Mitochondrion</location>
    </subcellularLocation>
</comment>
<dbReference type="AlphaFoldDB" id="A0A0K0FU01"/>
<dbReference type="SUPFAM" id="SSF49785">
    <property type="entry name" value="Galactose-binding domain-like"/>
    <property type="match status" value="1"/>
</dbReference>
<dbReference type="GO" id="GO:0051082">
    <property type="term" value="F:unfolded protein binding"/>
    <property type="evidence" value="ECO:0007669"/>
    <property type="project" value="TreeGrafter"/>
</dbReference>
<evidence type="ECO:0000256" key="1">
    <source>
        <dbReference type="ARBA" id="ARBA00004173"/>
    </source>
</evidence>
<reference evidence="7" key="2">
    <citation type="submission" date="2015-08" db="UniProtKB">
        <authorList>
            <consortium name="WormBaseParasite"/>
        </authorList>
    </citation>
    <scope>IDENTIFICATION</scope>
</reference>
<dbReference type="GO" id="GO:0032981">
    <property type="term" value="P:mitochondrial respiratory chain complex I assembly"/>
    <property type="evidence" value="ECO:0007669"/>
    <property type="project" value="TreeGrafter"/>
</dbReference>
<dbReference type="InterPro" id="IPR013857">
    <property type="entry name" value="NADH-UbQ_OxRdtase-assoc_prot30"/>
</dbReference>
<protein>
    <submittedName>
        <fullName evidence="7">CIA30 domain-containing protein</fullName>
    </submittedName>
</protein>
<name>A0A0K0FU01_STRVS</name>
<proteinExistence type="inferred from homology"/>
<dbReference type="STRING" id="75913.A0A0K0FU01"/>
<dbReference type="InterPro" id="IPR008979">
    <property type="entry name" value="Galactose-bd-like_sf"/>
</dbReference>
<sequence>MLLRSSFLFRRLATQASDNIPTVVPKDESKKQNKVKKQEYKAKVSKATWSLFGDRPLAPTSLAFPNKRGIEGYDPEVPIKDLVNDGPKIIKDELSKFIHEVGNSASIEKIQFMEDVGILRHGDTKIQYQFKKESDLDIWGTGCDSDWGKGFSTCSFKLTDDNTAVFSGNLVTKIPRDGKVEKAGWASIKTIETNAFLRKKYLTRWSNYSHLIIKCRGDGRSYKVMLHAPGYIDLTWGDSFSYPLHTHGGPYWQIEKIPFSRFFHTVYGRIQDAQKRVFLNDVSSFSIVLMDRIDGPFNLEIDFIGVTHDKSHQEKFAYESYDLPVWNTQGF</sequence>
<dbReference type="GO" id="GO:0005739">
    <property type="term" value="C:mitochondrion"/>
    <property type="evidence" value="ECO:0007669"/>
    <property type="project" value="UniProtKB-SubCell"/>
</dbReference>
<evidence type="ECO:0000256" key="4">
    <source>
        <dbReference type="ARBA" id="ARBA00023186"/>
    </source>
</evidence>
<keyword evidence="6" id="KW-1185">Reference proteome</keyword>
<dbReference type="WBParaSite" id="SVE_1581300.1">
    <property type="protein sequence ID" value="SVE_1581300.1"/>
    <property type="gene ID" value="SVE_1581300"/>
</dbReference>
<dbReference type="PANTHER" id="PTHR13194:SF18">
    <property type="entry name" value="COMPLEX I INTERMEDIATE-ASSOCIATED PROTEIN 30, MITOCHONDRIAL"/>
    <property type="match status" value="1"/>
</dbReference>
<evidence type="ECO:0000256" key="3">
    <source>
        <dbReference type="ARBA" id="ARBA00023128"/>
    </source>
</evidence>
<evidence type="ECO:0000313" key="6">
    <source>
        <dbReference type="Proteomes" id="UP000035680"/>
    </source>
</evidence>
<dbReference type="PANTHER" id="PTHR13194">
    <property type="entry name" value="COMPLEX I INTERMEDIATE-ASSOCIATED PROTEIN 30"/>
    <property type="match status" value="1"/>
</dbReference>
<dbReference type="Proteomes" id="UP000035680">
    <property type="component" value="Unassembled WGS sequence"/>
</dbReference>
<reference evidence="6" key="1">
    <citation type="submission" date="2014-07" db="EMBL/GenBank/DDBJ databases">
        <authorList>
            <person name="Martin A.A"/>
            <person name="De Silva N."/>
        </authorList>
    </citation>
    <scope>NUCLEOTIDE SEQUENCE</scope>
</reference>
<evidence type="ECO:0000259" key="5">
    <source>
        <dbReference type="Pfam" id="PF08547"/>
    </source>
</evidence>
<evidence type="ECO:0000256" key="2">
    <source>
        <dbReference type="ARBA" id="ARBA00007884"/>
    </source>
</evidence>
<dbReference type="Pfam" id="PF08547">
    <property type="entry name" value="CIA30"/>
    <property type="match status" value="1"/>
</dbReference>
<dbReference type="GO" id="GO:0006120">
    <property type="term" value="P:mitochondrial electron transport, NADH to ubiquinone"/>
    <property type="evidence" value="ECO:0007669"/>
    <property type="project" value="TreeGrafter"/>
</dbReference>